<feature type="active site" evidence="5">
    <location>
        <position position="379"/>
    </location>
</feature>
<dbReference type="Proteomes" id="UP001162881">
    <property type="component" value="Unassembled WGS sequence"/>
</dbReference>
<gene>
    <name evidence="6" type="ORF">MTR62_04815</name>
</gene>
<evidence type="ECO:0000256" key="5">
    <source>
        <dbReference type="PROSITE-ProRule" id="PRU10015"/>
    </source>
</evidence>
<keyword evidence="7" id="KW-1185">Reference proteome</keyword>
<dbReference type="Pfam" id="PF05958">
    <property type="entry name" value="tRNA_U5-meth_tr"/>
    <property type="match status" value="1"/>
</dbReference>
<dbReference type="InterPro" id="IPR030390">
    <property type="entry name" value="MeTrfase_TrmA_AS"/>
</dbReference>
<dbReference type="EMBL" id="JALHLF010000010">
    <property type="protein sequence ID" value="MCJ2182026.1"/>
    <property type="molecule type" value="Genomic_DNA"/>
</dbReference>
<dbReference type="GO" id="GO:0008168">
    <property type="term" value="F:methyltransferase activity"/>
    <property type="evidence" value="ECO:0007669"/>
    <property type="project" value="UniProtKB-KW"/>
</dbReference>
<feature type="binding site" evidence="4">
    <location>
        <position position="259"/>
    </location>
    <ligand>
        <name>S-adenosyl-L-methionine</name>
        <dbReference type="ChEBI" id="CHEBI:59789"/>
    </ligand>
</feature>
<dbReference type="InterPro" id="IPR010280">
    <property type="entry name" value="U5_MeTrfase_fam"/>
</dbReference>
<dbReference type="GO" id="GO:0032259">
    <property type="term" value="P:methylation"/>
    <property type="evidence" value="ECO:0007669"/>
    <property type="project" value="UniProtKB-KW"/>
</dbReference>
<accession>A0ABT0BB28</accession>
<feature type="binding site" evidence="4">
    <location>
        <position position="353"/>
    </location>
    <ligand>
        <name>S-adenosyl-L-methionine</name>
        <dbReference type="ChEBI" id="CHEBI:59789"/>
    </ligand>
</feature>
<feature type="binding site" evidence="4">
    <location>
        <position position="307"/>
    </location>
    <ligand>
        <name>S-adenosyl-L-methionine</name>
        <dbReference type="ChEBI" id="CHEBI:59789"/>
    </ligand>
</feature>
<dbReference type="PANTHER" id="PTHR11061">
    <property type="entry name" value="RNA M5U METHYLTRANSFERASE"/>
    <property type="match status" value="1"/>
</dbReference>
<evidence type="ECO:0000256" key="1">
    <source>
        <dbReference type="ARBA" id="ARBA00022603"/>
    </source>
</evidence>
<evidence type="ECO:0000256" key="3">
    <source>
        <dbReference type="ARBA" id="ARBA00022691"/>
    </source>
</evidence>
<feature type="binding site" evidence="4">
    <location>
        <position position="286"/>
    </location>
    <ligand>
        <name>S-adenosyl-L-methionine</name>
        <dbReference type="ChEBI" id="CHEBI:59789"/>
    </ligand>
</feature>
<keyword evidence="3 4" id="KW-0949">S-adenosyl-L-methionine</keyword>
<dbReference type="RefSeq" id="WP_244017524.1">
    <property type="nucleotide sequence ID" value="NZ_JALHLF010000010.1"/>
</dbReference>
<dbReference type="Gene3D" id="2.40.50.1070">
    <property type="match status" value="1"/>
</dbReference>
<name>A0ABT0BB28_9SPHN</name>
<organism evidence="6 7">
    <name type="scientific">Novosphingobium organovorum</name>
    <dbReference type="NCBI Taxonomy" id="2930092"/>
    <lineage>
        <taxon>Bacteria</taxon>
        <taxon>Pseudomonadati</taxon>
        <taxon>Pseudomonadota</taxon>
        <taxon>Alphaproteobacteria</taxon>
        <taxon>Sphingomonadales</taxon>
        <taxon>Sphingomonadaceae</taxon>
        <taxon>Novosphingobium</taxon>
    </lineage>
</organism>
<evidence type="ECO:0000256" key="4">
    <source>
        <dbReference type="PROSITE-ProRule" id="PRU01024"/>
    </source>
</evidence>
<sequence length="425" mass="45360">MTDLNEEILRIASKGDGVTASGRFAWGAAPGDVLRADGTLEWGPHHVAPACRHFGRCGGCQLQQLDEETLEGFVEARVANASSAQELGAERIAAPYLSPPAARRRASLRAESSGGRIVIGFREAKSHRLVELEECPVLVPEITALLGPLRTLLITMGKAAPVRKGPRGRAGKPSKADLPRMACDIEMTLVDQGVDLGVKGLTAEGLAATEAMLAFAQAHGLARLTMDGGYGYETVWEPAPVTVTLGDTPVPFPPGSFLQATRDGEEALVGAARAWIGDAATVADLFSGLGTFALALAGPQCKVFAAEAARDVHLACKHGADRAQRPVFSAHRDLFRNPLQADELSKFEAVVLDPPRAGAREQVECIADSQVNRVVYISCNPSSWSRDGARLIEAGFHLVDLRPVGQFRWSTHVELASYFVRESAD</sequence>
<evidence type="ECO:0000313" key="7">
    <source>
        <dbReference type="Proteomes" id="UP001162881"/>
    </source>
</evidence>
<proteinExistence type="inferred from homology"/>
<dbReference type="PANTHER" id="PTHR11061:SF49">
    <property type="entry name" value="23S RRNA (URACIL(1939)-C(5))-METHYLTRANSFERASE RLMD"/>
    <property type="match status" value="1"/>
</dbReference>
<comment type="caution">
    <text evidence="6">The sequence shown here is derived from an EMBL/GenBank/DDBJ whole genome shotgun (WGS) entry which is preliminary data.</text>
</comment>
<keyword evidence="1 4" id="KW-0489">Methyltransferase</keyword>
<reference evidence="6" key="1">
    <citation type="submission" date="2022-03" db="EMBL/GenBank/DDBJ databases">
        <title>Identification of a novel bacterium isolated from mangrove sediments.</title>
        <authorList>
            <person name="Pan X."/>
        </authorList>
    </citation>
    <scope>NUCLEOTIDE SEQUENCE</scope>
    <source>
        <strain evidence="6">B1949</strain>
    </source>
</reference>
<dbReference type="InterPro" id="IPR029063">
    <property type="entry name" value="SAM-dependent_MTases_sf"/>
</dbReference>
<dbReference type="PROSITE" id="PS51687">
    <property type="entry name" value="SAM_MT_RNA_M5U"/>
    <property type="match status" value="1"/>
</dbReference>
<dbReference type="CDD" id="cd02440">
    <property type="entry name" value="AdoMet_MTases"/>
    <property type="match status" value="1"/>
</dbReference>
<feature type="active site" description="Nucleophile" evidence="4">
    <location>
        <position position="379"/>
    </location>
</feature>
<evidence type="ECO:0000256" key="2">
    <source>
        <dbReference type="ARBA" id="ARBA00022679"/>
    </source>
</evidence>
<dbReference type="PROSITE" id="PS01230">
    <property type="entry name" value="TRMA_1"/>
    <property type="match status" value="1"/>
</dbReference>
<comment type="similarity">
    <text evidence="4">Belongs to the class I-like SAM-binding methyltransferase superfamily. RNA M5U methyltransferase family.</text>
</comment>
<evidence type="ECO:0000313" key="6">
    <source>
        <dbReference type="EMBL" id="MCJ2182026.1"/>
    </source>
</evidence>
<keyword evidence="2 4" id="KW-0808">Transferase</keyword>
<dbReference type="Gene3D" id="3.40.50.150">
    <property type="entry name" value="Vaccinia Virus protein VP39"/>
    <property type="match status" value="1"/>
</dbReference>
<dbReference type="SUPFAM" id="SSF53335">
    <property type="entry name" value="S-adenosyl-L-methionine-dependent methyltransferases"/>
    <property type="match status" value="1"/>
</dbReference>
<protein>
    <submittedName>
        <fullName evidence="6">Class I SAM-dependent RNA methyltransferase</fullName>
    </submittedName>
</protein>